<sequence length="73" mass="8583">MERVICGIKLVKTMFFNNKRKSSNNKPIHRNGLDTTLGELILSEDQTIRRHAIGIKRVLERIELRRLRKKLGE</sequence>
<name>A0A0F9B6Z9_9ZZZZ</name>
<dbReference type="EMBL" id="LAZR01053646">
    <property type="protein sequence ID" value="KKK80296.1"/>
    <property type="molecule type" value="Genomic_DNA"/>
</dbReference>
<gene>
    <name evidence="1" type="ORF">LCGC14_2824910</name>
</gene>
<reference evidence="1" key="1">
    <citation type="journal article" date="2015" name="Nature">
        <title>Complex archaea that bridge the gap between prokaryotes and eukaryotes.</title>
        <authorList>
            <person name="Spang A."/>
            <person name="Saw J.H."/>
            <person name="Jorgensen S.L."/>
            <person name="Zaremba-Niedzwiedzka K."/>
            <person name="Martijn J."/>
            <person name="Lind A.E."/>
            <person name="van Eijk R."/>
            <person name="Schleper C."/>
            <person name="Guy L."/>
            <person name="Ettema T.J."/>
        </authorList>
    </citation>
    <scope>NUCLEOTIDE SEQUENCE</scope>
</reference>
<accession>A0A0F9B6Z9</accession>
<proteinExistence type="predicted"/>
<dbReference type="AlphaFoldDB" id="A0A0F9B6Z9"/>
<evidence type="ECO:0000313" key="1">
    <source>
        <dbReference type="EMBL" id="KKK80296.1"/>
    </source>
</evidence>
<organism evidence="1">
    <name type="scientific">marine sediment metagenome</name>
    <dbReference type="NCBI Taxonomy" id="412755"/>
    <lineage>
        <taxon>unclassified sequences</taxon>
        <taxon>metagenomes</taxon>
        <taxon>ecological metagenomes</taxon>
    </lineage>
</organism>
<comment type="caution">
    <text evidence="1">The sequence shown here is derived from an EMBL/GenBank/DDBJ whole genome shotgun (WGS) entry which is preliminary data.</text>
</comment>
<protein>
    <submittedName>
        <fullName evidence="1">Uncharacterized protein</fullName>
    </submittedName>
</protein>